<sequence>MESQDVVRNHRLPHERIGTGARSVFPRCGIVRIYGGALAVSALTKEVGLPHIWLALHSHAAGQMDGAIAIRQAGASFTSYAAQMPDSIAP</sequence>
<dbReference type="AlphaFoldDB" id="A0A679FVW2"/>
<dbReference type="EMBL" id="AP022557">
    <property type="protein sequence ID" value="BBW98337.1"/>
    <property type="molecule type" value="Genomic_DNA"/>
</dbReference>
<evidence type="ECO:0000313" key="1">
    <source>
        <dbReference type="EMBL" id="BBW98337.1"/>
    </source>
</evidence>
<name>A0A679FVW2_9BACL</name>
<protein>
    <submittedName>
        <fullName evidence="1">Uncharacterized protein</fullName>
    </submittedName>
</protein>
<organism evidence="1 2">
    <name type="scientific">Geobacillus subterraneus</name>
    <dbReference type="NCBI Taxonomy" id="129338"/>
    <lineage>
        <taxon>Bacteria</taxon>
        <taxon>Bacillati</taxon>
        <taxon>Bacillota</taxon>
        <taxon>Bacilli</taxon>
        <taxon>Bacillales</taxon>
        <taxon>Anoxybacillaceae</taxon>
        <taxon>Geobacillus</taxon>
    </lineage>
</organism>
<accession>A0A679FVW2</accession>
<dbReference type="Proteomes" id="UP000501421">
    <property type="component" value="Chromosome"/>
</dbReference>
<gene>
    <name evidence="1" type="ORF">GsuE55_31700</name>
</gene>
<proteinExistence type="predicted"/>
<reference evidence="2" key="1">
    <citation type="journal article" date="2020" name="Microbiol. Resour. Announc.">
        <title>Complete Genome Sequence of Geobacillus sp. Strain E55-1, Isolated from Mine Geyser in Japan.</title>
        <authorList>
            <person name="Miyazaki K."/>
            <person name="Hase E."/>
            <person name="Tokito N."/>
        </authorList>
    </citation>
    <scope>NUCLEOTIDE SEQUENCE [LARGE SCALE GENOMIC DNA]</scope>
    <source>
        <strain evidence="2">E55-1</strain>
    </source>
</reference>
<evidence type="ECO:0000313" key="2">
    <source>
        <dbReference type="Proteomes" id="UP000501421"/>
    </source>
</evidence>
<keyword evidence="2" id="KW-1185">Reference proteome</keyword>